<dbReference type="InterPro" id="IPR032675">
    <property type="entry name" value="LRR_dom_sf"/>
</dbReference>
<evidence type="ECO:0000256" key="2">
    <source>
        <dbReference type="SAM" id="SignalP"/>
    </source>
</evidence>
<dbReference type="RefSeq" id="WP_160941896.1">
    <property type="nucleotide sequence ID" value="NZ_CP063310.1"/>
</dbReference>
<organism evidence="3 4">
    <name type="scientific">Eggerthella guodeyinii</name>
    <dbReference type="NCBI Taxonomy" id="2690837"/>
    <lineage>
        <taxon>Bacteria</taxon>
        <taxon>Bacillati</taxon>
        <taxon>Actinomycetota</taxon>
        <taxon>Coriobacteriia</taxon>
        <taxon>Eggerthellales</taxon>
        <taxon>Eggerthellaceae</taxon>
        <taxon>Eggerthella</taxon>
    </lineage>
</organism>
<dbReference type="PANTHER" id="PTHR45661">
    <property type="entry name" value="SURFACE ANTIGEN"/>
    <property type="match status" value="1"/>
</dbReference>
<dbReference type="KEGG" id="egd:GS424_002510"/>
<dbReference type="InterPro" id="IPR042229">
    <property type="entry name" value="Listeria/Bacterioides_rpt_sf"/>
</dbReference>
<accession>A0A6L7IUR4</accession>
<sequence>MAKTQVKQSNIRRVVKRVKRNVQACLGVMCATLLLVAALPMPSDAVGEGTQDGSAQTNPVVVEAPAATPSDGDLPDDALSDDVAVSDGASLNVPDSDVAPPDESVQEDSPMQPSSPQPVEGEASDPQLDEGDEPVQDGYEAPDTDTALDESGSLATGSDDLEAEDEGALAAAPLAADPAGFSWKFADIDADTCKINGYNGGTITSGTVHVPAVSPAGKKVVSIAGKIEMYKNLRCQIDFSAAVNLERIEQFAFSSSGLQGAIDLSQCVKLTSLEGYSFKDSLGLTGLVLPPNLVSTGNYAFYGSSGLTGPLVLPKSLRTMGAELFRNCNFTSLVIPNDTALTSISGSAFNGNALSGPLTLPASITSVQGSAFRGNKITAVTFEANSVDVFDGAFRDNLIANNPFEGQKFSSLGGYSFANNKLSGAISFAGDQTALPSPGIIANNPDVTEITLSKSWLAISAESFQGLTSLIKVSIPKGNVLRRVGDRAFQDCINLQSFDLNDAPLADSMNGNAIGQAAFQGCSSLKEFHVGTGTFGQQSQVVVTVSNSAFKDCTALSFIDIPSPSSGSTKISVKIGAQAFMNTNLGDFPDPLNPNTPLGYLPLDRRSITSIGPSAFKNANLRDVKLPNTLAFVGDEAFAGNHMTDLELPANSHLDVPENVGANVLADQTVDEPAIWGDSDQPDKADIILEALHALGLVHDRVDAVGLNVVGVGTNIQPDNADTWKVDHVATYDKSYIEPSDTTFTYGYEVWRTGGSAALSHGTVTLSYVEKGVPFGFSYYDNPDFTGSPETHIQWVAIGRFPAEESHGVGNFGVNKPGYHTLGGAYDPVANAGWRTGTGAATGEPIDPETVQAVGRTSPSFYNRWIANSYAVSFDNNWNSMVAQDPKLGTEDPDDPDGVVPDGAWVSGTMGELAGLTYGEPATLPENGFEMGGYEFVGWATSPDLAESDRAEGTNFFSPGSSLATPDPAPVDGGAVTLYAQWKAVDYGADDPALLGFLSIPQHVALEPYGGKLYSKSSVPDAPADDHAVVVGAESELPGATWPSDQVYQVSVTRPDADTSLLALSGDGDADKVIQVLRADGSAYDPGVNDTDNPDAVPTPLMTIDPHDGAKRTGSFMLASVDPSTAFSANARYAGTMTFRVDIVQKGATS</sequence>
<evidence type="ECO:0000313" key="3">
    <source>
        <dbReference type="EMBL" id="QOS68763.1"/>
    </source>
</evidence>
<evidence type="ECO:0000256" key="1">
    <source>
        <dbReference type="SAM" id="MobiDB-lite"/>
    </source>
</evidence>
<reference evidence="3 4" key="1">
    <citation type="submission" date="2020-10" db="EMBL/GenBank/DDBJ databases">
        <title>Eggerthella sp. nov., isolated from human feces.</title>
        <authorList>
            <person name="Yajun G."/>
        </authorList>
    </citation>
    <scope>NUCLEOTIDE SEQUENCE [LARGE SCALE GENOMIC DNA]</scope>
    <source>
        <strain evidence="3 4">HF-1101</strain>
    </source>
</reference>
<dbReference type="SUPFAM" id="SSF52058">
    <property type="entry name" value="L domain-like"/>
    <property type="match status" value="1"/>
</dbReference>
<dbReference type="InterPro" id="IPR026906">
    <property type="entry name" value="LRR_5"/>
</dbReference>
<keyword evidence="2" id="KW-0732">Signal</keyword>
<dbReference type="Pfam" id="PF13306">
    <property type="entry name" value="LRR_5"/>
    <property type="match status" value="3"/>
</dbReference>
<dbReference type="PANTHER" id="PTHR45661:SF3">
    <property type="entry name" value="IG-LIKE DOMAIN-CONTAINING PROTEIN"/>
    <property type="match status" value="1"/>
</dbReference>
<dbReference type="EMBL" id="CP063310">
    <property type="protein sequence ID" value="QOS68763.1"/>
    <property type="molecule type" value="Genomic_DNA"/>
</dbReference>
<protein>
    <submittedName>
        <fullName evidence="3">Leucine-rich repeat protein</fullName>
    </submittedName>
</protein>
<name>A0A6L7IUR4_9ACTN</name>
<gene>
    <name evidence="3" type="ORF">GS424_002510</name>
</gene>
<feature type="signal peptide" evidence="2">
    <location>
        <begin position="1"/>
        <end position="45"/>
    </location>
</feature>
<dbReference type="Gene3D" id="3.80.10.10">
    <property type="entry name" value="Ribonuclease Inhibitor"/>
    <property type="match status" value="2"/>
</dbReference>
<evidence type="ECO:0000313" key="4">
    <source>
        <dbReference type="Proteomes" id="UP000478463"/>
    </source>
</evidence>
<feature type="region of interest" description="Disordered" evidence="1">
    <location>
        <begin position="87"/>
        <end position="161"/>
    </location>
</feature>
<dbReference type="InterPro" id="IPR053139">
    <property type="entry name" value="Surface_bspA-like"/>
</dbReference>
<proteinExistence type="predicted"/>
<feature type="compositionally biased region" description="Acidic residues" evidence="1">
    <location>
        <begin position="127"/>
        <end position="148"/>
    </location>
</feature>
<dbReference type="AlphaFoldDB" id="A0A6L7IUR4"/>
<dbReference type="Proteomes" id="UP000478463">
    <property type="component" value="Chromosome"/>
</dbReference>
<feature type="chain" id="PRO_5043579690" evidence="2">
    <location>
        <begin position="46"/>
        <end position="1150"/>
    </location>
</feature>
<dbReference type="Gene3D" id="2.60.40.4270">
    <property type="entry name" value="Listeria-Bacteroides repeat domain"/>
    <property type="match status" value="1"/>
</dbReference>